<dbReference type="Proteomes" id="UP000011518">
    <property type="component" value="Unassembled WGS sequence"/>
</dbReference>
<dbReference type="AlphaFoldDB" id="L9KKI6"/>
<dbReference type="EMBL" id="KB320776">
    <property type="protein sequence ID" value="ELW63470.1"/>
    <property type="molecule type" value="Genomic_DNA"/>
</dbReference>
<dbReference type="STRING" id="246437.L9KKI6"/>
<accession>L9KKI6</accession>
<sequence>MTHMARSLVPRSSVLLELRYYQIRVTLKVSSRIPHRVSASVIGQTEDEAAGCGGTSCTQKQCFLLGEKDAEDNGV</sequence>
<reference evidence="2" key="1">
    <citation type="submission" date="2012-07" db="EMBL/GenBank/DDBJ databases">
        <title>Genome of the Chinese tree shrew, a rising model animal genetically related to primates.</title>
        <authorList>
            <person name="Zhang G."/>
            <person name="Fan Y."/>
            <person name="Yao Y."/>
            <person name="Huang Z."/>
        </authorList>
    </citation>
    <scope>NUCLEOTIDE SEQUENCE [LARGE SCALE GENOMIC DNA]</scope>
</reference>
<name>L9KKI6_TUPCH</name>
<protein>
    <submittedName>
        <fullName evidence="1">Protein FAM135B</fullName>
    </submittedName>
</protein>
<dbReference type="InParanoid" id="L9KKI6"/>
<organism evidence="1 2">
    <name type="scientific">Tupaia chinensis</name>
    <name type="common">Chinese tree shrew</name>
    <name type="synonym">Tupaia belangeri chinensis</name>
    <dbReference type="NCBI Taxonomy" id="246437"/>
    <lineage>
        <taxon>Eukaryota</taxon>
        <taxon>Metazoa</taxon>
        <taxon>Chordata</taxon>
        <taxon>Craniata</taxon>
        <taxon>Vertebrata</taxon>
        <taxon>Euteleostomi</taxon>
        <taxon>Mammalia</taxon>
        <taxon>Eutheria</taxon>
        <taxon>Euarchontoglires</taxon>
        <taxon>Scandentia</taxon>
        <taxon>Tupaiidae</taxon>
        <taxon>Tupaia</taxon>
    </lineage>
</organism>
<gene>
    <name evidence="1" type="ORF">TREES_T100016090</name>
</gene>
<keyword evidence="2" id="KW-1185">Reference proteome</keyword>
<proteinExistence type="predicted"/>
<evidence type="ECO:0000313" key="2">
    <source>
        <dbReference type="Proteomes" id="UP000011518"/>
    </source>
</evidence>
<reference evidence="2" key="2">
    <citation type="journal article" date="2013" name="Nat. Commun.">
        <title>Genome of the Chinese tree shrew.</title>
        <authorList>
            <person name="Fan Y."/>
            <person name="Huang Z.Y."/>
            <person name="Cao C.C."/>
            <person name="Chen C.S."/>
            <person name="Chen Y.X."/>
            <person name="Fan D.D."/>
            <person name="He J."/>
            <person name="Hou H.L."/>
            <person name="Hu L."/>
            <person name="Hu X.T."/>
            <person name="Jiang X.T."/>
            <person name="Lai R."/>
            <person name="Lang Y.S."/>
            <person name="Liang B."/>
            <person name="Liao S.G."/>
            <person name="Mu D."/>
            <person name="Ma Y.Y."/>
            <person name="Niu Y.Y."/>
            <person name="Sun X.Q."/>
            <person name="Xia J.Q."/>
            <person name="Xiao J."/>
            <person name="Xiong Z.Q."/>
            <person name="Xu L."/>
            <person name="Yang L."/>
            <person name="Zhang Y."/>
            <person name="Zhao W."/>
            <person name="Zhao X.D."/>
            <person name="Zheng Y.T."/>
            <person name="Zhou J.M."/>
            <person name="Zhu Y.B."/>
            <person name="Zhang G.J."/>
            <person name="Wang J."/>
            <person name="Yao Y.G."/>
        </authorList>
    </citation>
    <scope>NUCLEOTIDE SEQUENCE [LARGE SCALE GENOMIC DNA]</scope>
</reference>
<evidence type="ECO:0000313" key="1">
    <source>
        <dbReference type="EMBL" id="ELW63470.1"/>
    </source>
</evidence>